<dbReference type="InterPro" id="IPR012910">
    <property type="entry name" value="Plug_dom"/>
</dbReference>
<evidence type="ECO:0000256" key="4">
    <source>
        <dbReference type="ARBA" id="ARBA00022692"/>
    </source>
</evidence>
<dbReference type="InterPro" id="IPR036942">
    <property type="entry name" value="Beta-barrel_TonB_sf"/>
</dbReference>
<organism evidence="9 10">
    <name type="scientific">Solitalea canadensis (strain ATCC 29591 / DSM 3403 / JCM 21819 / LMG 8368 / NBRC 15130 / NCIMB 12057 / USAM 9D)</name>
    <name type="common">Flexibacter canadensis</name>
    <dbReference type="NCBI Taxonomy" id="929556"/>
    <lineage>
        <taxon>Bacteria</taxon>
        <taxon>Pseudomonadati</taxon>
        <taxon>Bacteroidota</taxon>
        <taxon>Sphingobacteriia</taxon>
        <taxon>Sphingobacteriales</taxon>
        <taxon>Sphingobacteriaceae</taxon>
        <taxon>Solitalea</taxon>
    </lineage>
</organism>
<keyword evidence="4 7" id="KW-0812">Transmembrane</keyword>
<dbReference type="SUPFAM" id="SSF49464">
    <property type="entry name" value="Carboxypeptidase regulatory domain-like"/>
    <property type="match status" value="1"/>
</dbReference>
<dbReference type="AlphaFoldDB" id="H8KXJ9"/>
<sequence length="1100" mass="122076">MKFHNNYSYRPPTGMIKYLLIMKLIFVILTVTILHASANSFGQSVSIRENNIALVNAINEIRKQTGYDFFYNDRLIDNAKKVDLNLKNVSIDEALKACFADQDLIYTIDDKIVTIKPKEVSIVNKIINYLALIEVKGLILDEKGQPLPGATVIAKGTAKSVITDAEGRFILSADQGSTLVVIYVGYKKKEIQVQSNSVTIQMVPDVANLDQVQVIAYGTTTRRLNTGTVAKIKGEDIRNQPVENPVLALSGRLPGVQITQASGNPGAPVSVIIRGKSSLGASSEPLYVIDGVPFAHALGNVTFATGTSAQTLGGLMSGTAGTSPFVNINPADIESMEVLKDADATAIYGSRGANGVVLITTRRAKAGKTTLDFSFNSGWSRPSRLPKMLNTQQYVAMRKEAFKNDGIVPTTANATDLMVWDTTRYTDWTKLLLDKTARSYDSQLRLSGGGQQTQFSLAAGYHRETPPYYGNMYDDRVNLHSNINHRSSDDKFSVSFNATYSTDKNNFVTSDILNGINTIPNAPYPIDSHGNLVWRDQGINFTNPLSYTEKKYIGLTENMLSSINMGYNIANGLRLKLDAGFNLLKLDQTTTNPLKSQSPFNTNAISSAEFFNQSQKNWIAEPQAEYTKQWGKSHLQVLAGGSFQEQEGSNERISASGYTNDELLLTPGPAATKSVTSSYSKYRYTAGFGRISYNWAGKYLVNISARRDGSSRFGPGKQFGNFGAIGTAWIFSEESFMKNLSFLSFGKLRASMGVTGNDRVGNYQYISQWLPTSAAVPYQGTSGIYPYNLENPDYAWERNKKWEMAMELSFLNDRIYVSADYYLNRTDNQLTGLTLPSQVGYSYVNANRDAILQNSGWELMLNTTNIQSKEFSWKTSFNLTIPRNKLIAYPGLEDTYYASVWSIGQPVTISKWIKYEGVDPSTGLHKLTGTSLPKDQTEVYDLAQRYYGGLQNTLSYKGFTLDFFFHFVNKLGKTSILFNAPGTRSNQSIEVLDRWQKPGDITNVQRFTTTGTAATNYSYYANYSDARISNASFIRLKNISLSYQLDKKLAQKVKAENIRMYLQAQNLFTISPYKIGDPETMSFNSMPPLSTMTAGLQVMF</sequence>
<dbReference type="InterPro" id="IPR039426">
    <property type="entry name" value="TonB-dep_rcpt-like"/>
</dbReference>
<evidence type="ECO:0000259" key="8">
    <source>
        <dbReference type="SMART" id="SM00965"/>
    </source>
</evidence>
<keyword evidence="3 7" id="KW-1134">Transmembrane beta strand</keyword>
<dbReference type="InterPro" id="IPR037066">
    <property type="entry name" value="Plug_dom_sf"/>
</dbReference>
<dbReference type="SMART" id="SM00965">
    <property type="entry name" value="STN"/>
    <property type="match status" value="1"/>
</dbReference>
<dbReference type="InterPro" id="IPR023996">
    <property type="entry name" value="TonB-dep_OMP_SusC/RagA"/>
</dbReference>
<name>H8KXJ9_SOLCM</name>
<protein>
    <submittedName>
        <fullName evidence="9">TonB-linked outer membrane protein, SusC/RagA family</fullName>
    </submittedName>
</protein>
<evidence type="ECO:0000256" key="2">
    <source>
        <dbReference type="ARBA" id="ARBA00022448"/>
    </source>
</evidence>
<evidence type="ECO:0000256" key="7">
    <source>
        <dbReference type="PROSITE-ProRule" id="PRU01360"/>
    </source>
</evidence>
<dbReference type="GO" id="GO:0009279">
    <property type="term" value="C:cell outer membrane"/>
    <property type="evidence" value="ECO:0007669"/>
    <property type="project" value="UniProtKB-SubCell"/>
</dbReference>
<evidence type="ECO:0000256" key="5">
    <source>
        <dbReference type="ARBA" id="ARBA00023136"/>
    </source>
</evidence>
<keyword evidence="5 7" id="KW-0472">Membrane</keyword>
<dbReference type="Gene3D" id="2.60.40.1120">
    <property type="entry name" value="Carboxypeptidase-like, regulatory domain"/>
    <property type="match status" value="1"/>
</dbReference>
<dbReference type="OrthoDB" id="9768177at2"/>
<dbReference type="PROSITE" id="PS52016">
    <property type="entry name" value="TONB_DEPENDENT_REC_3"/>
    <property type="match status" value="1"/>
</dbReference>
<dbReference type="KEGG" id="scn:Solca_0141"/>
<dbReference type="EMBL" id="CP003349">
    <property type="protein sequence ID" value="AFD05295.1"/>
    <property type="molecule type" value="Genomic_DNA"/>
</dbReference>
<dbReference type="Pfam" id="PF07660">
    <property type="entry name" value="STN"/>
    <property type="match status" value="1"/>
</dbReference>
<keyword evidence="6 7" id="KW-0998">Cell outer membrane</keyword>
<comment type="similarity">
    <text evidence="7">Belongs to the TonB-dependent receptor family.</text>
</comment>
<proteinExistence type="inferred from homology"/>
<dbReference type="Pfam" id="PF13715">
    <property type="entry name" value="CarbopepD_reg_2"/>
    <property type="match status" value="1"/>
</dbReference>
<feature type="domain" description="Secretin/TonB short N-terminal" evidence="8">
    <location>
        <begin position="67"/>
        <end position="118"/>
    </location>
</feature>
<dbReference type="eggNOG" id="COG4771">
    <property type="taxonomic scope" value="Bacteria"/>
</dbReference>
<dbReference type="Pfam" id="PF07715">
    <property type="entry name" value="Plug"/>
    <property type="match status" value="1"/>
</dbReference>
<comment type="subcellular location">
    <subcellularLocation>
        <location evidence="1 7">Cell outer membrane</location>
        <topology evidence="1 7">Multi-pass membrane protein</topology>
    </subcellularLocation>
</comment>
<reference evidence="9" key="1">
    <citation type="submission" date="2012-02" db="EMBL/GenBank/DDBJ databases">
        <title>The complete genome of Solitalea canadensis DSM 3403.</title>
        <authorList>
            <consortium name="US DOE Joint Genome Institute (JGI-PGF)"/>
            <person name="Lucas S."/>
            <person name="Copeland A."/>
            <person name="Lapidus A."/>
            <person name="Glavina del Rio T."/>
            <person name="Dalin E."/>
            <person name="Tice H."/>
            <person name="Bruce D."/>
            <person name="Goodwin L."/>
            <person name="Pitluck S."/>
            <person name="Peters L."/>
            <person name="Ovchinnikova G."/>
            <person name="Lu M."/>
            <person name="Kyrpides N."/>
            <person name="Mavromatis K."/>
            <person name="Ivanova N."/>
            <person name="Brettin T."/>
            <person name="Detter J.C."/>
            <person name="Han C."/>
            <person name="Larimer F."/>
            <person name="Land M."/>
            <person name="Hauser L."/>
            <person name="Markowitz V."/>
            <person name="Cheng J.-F."/>
            <person name="Hugenholtz P."/>
            <person name="Woyke T."/>
            <person name="Wu D."/>
            <person name="Spring S."/>
            <person name="Schroeder M."/>
            <person name="Kopitz M."/>
            <person name="Brambilla E."/>
            <person name="Klenk H.-P."/>
            <person name="Eisen J.A."/>
        </authorList>
    </citation>
    <scope>NUCLEOTIDE SEQUENCE</scope>
    <source>
        <strain evidence="9">DSM 3403</strain>
    </source>
</reference>
<dbReference type="Gene3D" id="2.170.130.10">
    <property type="entry name" value="TonB-dependent receptor, plug domain"/>
    <property type="match status" value="1"/>
</dbReference>
<dbReference type="HOGENOM" id="CLU_004317_0_1_10"/>
<evidence type="ECO:0000256" key="1">
    <source>
        <dbReference type="ARBA" id="ARBA00004571"/>
    </source>
</evidence>
<dbReference type="InterPro" id="IPR011662">
    <property type="entry name" value="Secretin/TonB_short_N"/>
</dbReference>
<evidence type="ECO:0000313" key="9">
    <source>
        <dbReference type="EMBL" id="AFD05295.1"/>
    </source>
</evidence>
<dbReference type="Gene3D" id="2.40.170.20">
    <property type="entry name" value="TonB-dependent receptor, beta-barrel domain"/>
    <property type="match status" value="1"/>
</dbReference>
<keyword evidence="2 7" id="KW-0813">Transport</keyword>
<dbReference type="Proteomes" id="UP000007590">
    <property type="component" value="Chromosome"/>
</dbReference>
<dbReference type="NCBIfam" id="TIGR04057">
    <property type="entry name" value="SusC_RagA_signa"/>
    <property type="match status" value="1"/>
</dbReference>
<dbReference type="NCBIfam" id="TIGR04056">
    <property type="entry name" value="OMP_RagA_SusC"/>
    <property type="match status" value="1"/>
</dbReference>
<dbReference type="InterPro" id="IPR008969">
    <property type="entry name" value="CarboxyPept-like_regulatory"/>
</dbReference>
<evidence type="ECO:0000256" key="6">
    <source>
        <dbReference type="ARBA" id="ARBA00023237"/>
    </source>
</evidence>
<dbReference type="SUPFAM" id="SSF56935">
    <property type="entry name" value="Porins"/>
    <property type="match status" value="1"/>
</dbReference>
<evidence type="ECO:0000256" key="3">
    <source>
        <dbReference type="ARBA" id="ARBA00022452"/>
    </source>
</evidence>
<accession>H8KXJ9</accession>
<keyword evidence="10" id="KW-1185">Reference proteome</keyword>
<gene>
    <name evidence="9" type="ordered locus">Solca_0141</name>
</gene>
<dbReference type="InterPro" id="IPR023997">
    <property type="entry name" value="TonB-dep_OMP_SusC/RagA_CS"/>
</dbReference>
<evidence type="ECO:0000313" key="10">
    <source>
        <dbReference type="Proteomes" id="UP000007590"/>
    </source>
</evidence>
<dbReference type="STRING" id="929556.Solca_0141"/>